<evidence type="ECO:0000313" key="3">
    <source>
        <dbReference type="Proteomes" id="UP000038010"/>
    </source>
</evidence>
<dbReference type="VEuPathDB" id="FungiDB:AB675_3694"/>
<keyword evidence="1" id="KW-0732">Signal</keyword>
<dbReference type="EMBL" id="LFJN01000026">
    <property type="protein sequence ID" value="KPI37016.1"/>
    <property type="molecule type" value="Genomic_DNA"/>
</dbReference>
<evidence type="ECO:0000256" key="1">
    <source>
        <dbReference type="SAM" id="SignalP"/>
    </source>
</evidence>
<dbReference type="AlphaFoldDB" id="A0A0N1HP91"/>
<proteinExistence type="predicted"/>
<feature type="signal peptide" evidence="1">
    <location>
        <begin position="1"/>
        <end position="19"/>
    </location>
</feature>
<keyword evidence="3" id="KW-1185">Reference proteome</keyword>
<evidence type="ECO:0000313" key="2">
    <source>
        <dbReference type="EMBL" id="KPI37016.1"/>
    </source>
</evidence>
<accession>A0A0N1HP91</accession>
<gene>
    <name evidence="2" type="ORF">AB675_3694</name>
</gene>
<organism evidence="2 3">
    <name type="scientific">Cyphellophora attinorum</name>
    <dbReference type="NCBI Taxonomy" id="1664694"/>
    <lineage>
        <taxon>Eukaryota</taxon>
        <taxon>Fungi</taxon>
        <taxon>Dikarya</taxon>
        <taxon>Ascomycota</taxon>
        <taxon>Pezizomycotina</taxon>
        <taxon>Eurotiomycetes</taxon>
        <taxon>Chaetothyriomycetidae</taxon>
        <taxon>Chaetothyriales</taxon>
        <taxon>Cyphellophoraceae</taxon>
        <taxon>Cyphellophora</taxon>
    </lineage>
</organism>
<comment type="caution">
    <text evidence="2">The sequence shown here is derived from an EMBL/GenBank/DDBJ whole genome shotgun (WGS) entry which is preliminary data.</text>
</comment>
<name>A0A0N1HP91_9EURO</name>
<dbReference type="RefSeq" id="XP_017996979.1">
    <property type="nucleotide sequence ID" value="XM_018143768.1"/>
</dbReference>
<dbReference type="Proteomes" id="UP000038010">
    <property type="component" value="Unassembled WGS sequence"/>
</dbReference>
<protein>
    <submittedName>
        <fullName evidence="2">Uncharacterized protein</fullName>
    </submittedName>
</protein>
<sequence length="244" mass="26003">MLGATYAIAFALLLRLSTALSLVGPSFRLLSDLAGPAASDLAAQLPNIPAQDVFIQRDTLVLTPQDGINFACNTFGGYSIRFPQPLVRPVNLANYMLHGTILVSNLFVPTCPVFANTTILGSRENVPEDWQNGIADYAADYPELQYTALKPLFMKTISPDEIEFEASVRDYHDIMGAVVEAEDDQLAWLQAGVEPWHVYTGTLEKRVFITAAFVGGLIHVIAAGAGAAAGGAAVYGVGTAAGAW</sequence>
<dbReference type="GeneID" id="28735648"/>
<reference evidence="2 3" key="1">
    <citation type="submission" date="2015-06" db="EMBL/GenBank/DDBJ databases">
        <title>Draft genome of the ant-associated black yeast Phialophora attae CBS 131958.</title>
        <authorList>
            <person name="Moreno L.F."/>
            <person name="Stielow B.J."/>
            <person name="de Hoog S."/>
            <person name="Vicente V.A."/>
            <person name="Weiss V.A."/>
            <person name="de Vries M."/>
            <person name="Cruz L.M."/>
            <person name="Souza E.M."/>
        </authorList>
    </citation>
    <scope>NUCLEOTIDE SEQUENCE [LARGE SCALE GENOMIC DNA]</scope>
    <source>
        <strain evidence="2 3">CBS 131958</strain>
    </source>
</reference>
<feature type="chain" id="PRO_5005873470" evidence="1">
    <location>
        <begin position="20"/>
        <end position="244"/>
    </location>
</feature>